<dbReference type="PROSITE" id="PS50088">
    <property type="entry name" value="ANK_REPEAT"/>
    <property type="match status" value="4"/>
</dbReference>
<dbReference type="SUPFAM" id="SSF52540">
    <property type="entry name" value="P-loop containing nucleoside triphosphate hydrolases"/>
    <property type="match status" value="1"/>
</dbReference>
<dbReference type="Pfam" id="PF12796">
    <property type="entry name" value="Ank_2"/>
    <property type="match status" value="2"/>
</dbReference>
<feature type="repeat" description="ANK" evidence="4">
    <location>
        <begin position="1009"/>
        <end position="1041"/>
    </location>
</feature>
<dbReference type="Pfam" id="PF24883">
    <property type="entry name" value="NPHP3_N"/>
    <property type="match status" value="1"/>
</dbReference>
<dbReference type="InterPro" id="IPR027417">
    <property type="entry name" value="P-loop_NTPase"/>
</dbReference>
<comment type="caution">
    <text evidence="8">The sequence shown here is derived from an EMBL/GenBank/DDBJ whole genome shotgun (WGS) entry which is preliminary data.</text>
</comment>
<dbReference type="SUPFAM" id="SSF53474">
    <property type="entry name" value="alpha/beta-Hydrolases"/>
    <property type="match status" value="1"/>
</dbReference>
<protein>
    <submittedName>
        <fullName evidence="8">Uncharacterized protein</fullName>
    </submittedName>
</protein>
<evidence type="ECO:0000313" key="8">
    <source>
        <dbReference type="EMBL" id="RFU29805.1"/>
    </source>
</evidence>
<organism evidence="8 9">
    <name type="scientific">Scytalidium lignicola</name>
    <name type="common">Hyphomycete</name>
    <dbReference type="NCBI Taxonomy" id="5539"/>
    <lineage>
        <taxon>Eukaryota</taxon>
        <taxon>Fungi</taxon>
        <taxon>Dikarya</taxon>
        <taxon>Ascomycota</taxon>
        <taxon>Pezizomycotina</taxon>
        <taxon>Leotiomycetes</taxon>
        <taxon>Leotiomycetes incertae sedis</taxon>
        <taxon>Scytalidium</taxon>
    </lineage>
</organism>
<dbReference type="Gene3D" id="3.40.50.300">
    <property type="entry name" value="P-loop containing nucleotide triphosphate hydrolases"/>
    <property type="match status" value="1"/>
</dbReference>
<dbReference type="Gene3D" id="1.25.40.20">
    <property type="entry name" value="Ankyrin repeat-containing domain"/>
    <property type="match status" value="3"/>
</dbReference>
<feature type="repeat" description="ANK" evidence="4">
    <location>
        <begin position="1110"/>
        <end position="1142"/>
    </location>
</feature>
<evidence type="ECO:0000256" key="5">
    <source>
        <dbReference type="SAM" id="MobiDB-lite"/>
    </source>
</evidence>
<keyword evidence="9" id="KW-1185">Reference proteome</keyword>
<dbReference type="SMART" id="SM00248">
    <property type="entry name" value="ANK"/>
    <property type="match status" value="10"/>
</dbReference>
<feature type="domain" description="Nephrocystin 3-like N-terminal" evidence="7">
    <location>
        <begin position="384"/>
        <end position="554"/>
    </location>
</feature>
<dbReference type="InterPro" id="IPR056884">
    <property type="entry name" value="NPHP3-like_N"/>
</dbReference>
<dbReference type="InterPro" id="IPR007751">
    <property type="entry name" value="DUF676_lipase-like"/>
</dbReference>
<dbReference type="EMBL" id="NCSJ02000117">
    <property type="protein sequence ID" value="RFU29805.1"/>
    <property type="molecule type" value="Genomic_DNA"/>
</dbReference>
<name>A0A3E2H8Q2_SCYLI</name>
<dbReference type="SUPFAM" id="SSF48403">
    <property type="entry name" value="Ankyrin repeat"/>
    <property type="match status" value="2"/>
</dbReference>
<sequence>MPYEDKVSWTKRLKGSLTRSRSQPTPPVAEFPTNTTSDGQSTVTIPSIDVQQTTHATPTATEHTNDRTEKYGLFPLQPTIIAPGDDEDGMINLVDVVAVHGITGDAYNTWTHENGNLWLRDLIPKDLPGVRVFSYGYPAEVFCTFGVGTLDTYARSLLEGLKRERRKKEDQTRPIIFICHSMGGIVVKKALVIAKIEDELFDNIRKSMAGILFLSTPHRGSSETQFPMVLTSIANVALGGSSRFVGAIRSDLIKALQKDSKILKEISTDFRNQTKSMKIASFIEQSLTPPAKSRIVDEISGVMDIADERIIPMQGYDHRSICRFTGATSEGYKTILNVLQEWVKELTQRLNLRLTDAERKFMEGLPGHGIGRFLDSQEQPQANSCDWILKNEGFRKFLSSSHTHVLHIVGEPGSGKSTAAAWLFRTSRSWGLELQPLLFSFHGKCRASAAWSALLYQLLHLNGTSTAAVHGALEDEDQSSRWKSEHSSSDPWTFSRLRDVFKSVIGRFPNAFRTLYIIDALDECDETLSVFLESVVDILQARPSSRVKFLFLSRRISSSSMDSLFKSVGGTFQIIMNETTAHIENVQRYIRTKVDDLCMLRPGMSHLRSEIVEELEQRSVGIYLLASLNLKSLATAEATTTNIRSVIRTLPGDLQAIYSQALNKVAPGYQLRAAALLLWVVFAVRPLRVWELSAAVAMTCLENHITSDSDLKDEVSFDILGDTGIHELVGPLIRVTGDVVSLVHSSARQYLLSLAPTPSRYNDPGGHYWVWGWMRDSKGWEFDSVAAMASQVLSLNCRELISFASRANISALLPDPTLIDSPDTAIRSLLHYTIESLPDHVRQFPPGPDIHAVFASFLKSDTGRAWMQQFWMLKDPTQAYKRFSPLEFCCALGLVETAKQLLPLDQYPRIKLPDVQSVKRARVDATELLTAADLAAMFGNVEILRVLCEDKGTPADSDDLIPQTSWKATGSGWVHIGRNYGHDEIPNPAPGTRGEDVVNEREKAVEQLSWYRPLHTATAYGHAEAAEYLISRGASISRQDESGKWAIEIAMENSIEGLVQLLLYRHQDDILLLLRRFVEVGNPNSIERLLQLHPRLLSNGVHFKTIFGEHNGSILHVAAAAGSLSVYKLLVRLGAKHDLKDSEGRQAIHYAAASGQTAFIQSILADGMASRTDEDASGRNPLFYATLGASCCEDERWTPVPEREQVIPILVGNIRTIVSNSLVSSALSSLARSSCYESRILPGEDSPARNFERCLRTLHSMAPDITLDGGLLHAAFESTFFPLVVALDLAPDVNKTDSSGRTALHVAAAANREWGHWHRKLVKMVADIDQRDVDGMTALLLAIQSAEKPEIRSHYVLPRIKVLLDRGADATCADVRGVTPISAAAEFLLTAPDPRGHWSKPRAVDDGLLTLLLSRLSTVAESISDEVLPRLIAALATSRRQEDLTSLMKAMSARQRSQWLEQGLDTVPMTAEVLFTCHELGWPPEALSAMAPHLDNEQLELVYIRAFKENSRAIAEICRPRLEGHDDASWLDRHGSRLHLINAAQRGDKDTIELFLEIMKGDVDAKDKAGQTMLSHAAEAGHVELTEYLMFRGADSSVPDAKGRTAVYWAAREGKLDALKLLVEANAPVTEEDIGIATSMGREAVRAYLEEHLEF</sequence>
<evidence type="ECO:0000259" key="7">
    <source>
        <dbReference type="Pfam" id="PF24883"/>
    </source>
</evidence>
<comment type="similarity">
    <text evidence="1">Belongs to the putative lipase ROG1 family.</text>
</comment>
<dbReference type="InterPro" id="IPR029058">
    <property type="entry name" value="AB_hydrolase_fold"/>
</dbReference>
<dbReference type="PANTHER" id="PTHR24166">
    <property type="entry name" value="ROLLING PEBBLES, ISOFORM B"/>
    <property type="match status" value="1"/>
</dbReference>
<evidence type="ECO:0000256" key="2">
    <source>
        <dbReference type="ARBA" id="ARBA00022737"/>
    </source>
</evidence>
<dbReference type="InterPro" id="IPR050889">
    <property type="entry name" value="Dendritic_Spine_Reg/Scaffold"/>
</dbReference>
<dbReference type="InterPro" id="IPR002110">
    <property type="entry name" value="Ankyrin_rpt"/>
</dbReference>
<dbReference type="Proteomes" id="UP000258309">
    <property type="component" value="Unassembled WGS sequence"/>
</dbReference>
<feature type="domain" description="DUF676" evidence="6">
    <location>
        <begin position="96"/>
        <end position="253"/>
    </location>
</feature>
<dbReference type="Gene3D" id="3.40.50.1820">
    <property type="entry name" value="alpha/beta hydrolase"/>
    <property type="match status" value="1"/>
</dbReference>
<gene>
    <name evidence="8" type="ORF">B7463_g6548</name>
</gene>
<evidence type="ECO:0000256" key="4">
    <source>
        <dbReference type="PROSITE-ProRule" id="PRU00023"/>
    </source>
</evidence>
<proteinExistence type="inferred from homology"/>
<dbReference type="OrthoDB" id="7464126at2759"/>
<evidence type="ECO:0000256" key="3">
    <source>
        <dbReference type="ARBA" id="ARBA00023043"/>
    </source>
</evidence>
<feature type="non-terminal residue" evidence="8">
    <location>
        <position position="1655"/>
    </location>
</feature>
<evidence type="ECO:0000313" key="9">
    <source>
        <dbReference type="Proteomes" id="UP000258309"/>
    </source>
</evidence>
<feature type="region of interest" description="Disordered" evidence="5">
    <location>
        <begin position="1"/>
        <end position="42"/>
    </location>
</feature>
<evidence type="ECO:0000259" key="6">
    <source>
        <dbReference type="Pfam" id="PF05057"/>
    </source>
</evidence>
<evidence type="ECO:0000256" key="1">
    <source>
        <dbReference type="ARBA" id="ARBA00007920"/>
    </source>
</evidence>
<dbReference type="InterPro" id="IPR036770">
    <property type="entry name" value="Ankyrin_rpt-contain_sf"/>
</dbReference>
<accession>A0A3E2H8Q2</accession>
<feature type="repeat" description="ANK" evidence="4">
    <location>
        <begin position="1602"/>
        <end position="1634"/>
    </location>
</feature>
<keyword evidence="3 4" id="KW-0040">ANK repeat</keyword>
<dbReference type="PROSITE" id="PS50297">
    <property type="entry name" value="ANK_REP_REGION"/>
    <property type="match status" value="4"/>
</dbReference>
<feature type="repeat" description="ANK" evidence="4">
    <location>
        <begin position="1569"/>
        <end position="1601"/>
    </location>
</feature>
<reference evidence="8 9" key="1">
    <citation type="submission" date="2018-05" db="EMBL/GenBank/DDBJ databases">
        <title>Draft genome sequence of Scytalidium lignicola DSM 105466, a ubiquitous saprotrophic fungus.</title>
        <authorList>
            <person name="Buettner E."/>
            <person name="Gebauer A.M."/>
            <person name="Hofrichter M."/>
            <person name="Liers C."/>
            <person name="Kellner H."/>
        </authorList>
    </citation>
    <scope>NUCLEOTIDE SEQUENCE [LARGE SCALE GENOMIC DNA]</scope>
    <source>
        <strain evidence="8 9">DSM 105466</strain>
    </source>
</reference>
<dbReference type="PANTHER" id="PTHR24166:SF48">
    <property type="entry name" value="PROTEIN VAPYRIN"/>
    <property type="match status" value="1"/>
</dbReference>
<dbReference type="Pfam" id="PF00023">
    <property type="entry name" value="Ank"/>
    <property type="match status" value="1"/>
</dbReference>
<dbReference type="Pfam" id="PF05057">
    <property type="entry name" value="DUF676"/>
    <property type="match status" value="1"/>
</dbReference>
<feature type="non-terminal residue" evidence="8">
    <location>
        <position position="1"/>
    </location>
</feature>
<keyword evidence="2" id="KW-0677">Repeat</keyword>
<feature type="compositionally biased region" description="Polar residues" evidence="5">
    <location>
        <begin position="32"/>
        <end position="42"/>
    </location>
</feature>
<dbReference type="STRING" id="5539.A0A3E2H8Q2"/>